<feature type="non-terminal residue" evidence="1">
    <location>
        <position position="4285"/>
    </location>
</feature>
<keyword evidence="2" id="KW-1185">Reference proteome</keyword>
<evidence type="ECO:0000313" key="1">
    <source>
        <dbReference type="EMBL" id="KAI3357246.1"/>
    </source>
</evidence>
<dbReference type="Proteomes" id="UP000831701">
    <property type="component" value="Chromosome 19"/>
</dbReference>
<gene>
    <name evidence="1" type="ORF">L3Q82_015698</name>
</gene>
<sequence>MAAPLPGFTPLLLSSLALHLLFLGPLFALSPETVNTGGVSSRWKPGLCYRDAGKVSQQQQRQRVEEAGESPRDSWELRLSGIQTEGCSGVQHTGGTLGGYHREEARGARRERLNGVRTFWRGGNGSPSPPPPSLHPGTRSRSRSDGVGAGDGVERGRMGRKGVVSPPPSPASTFSRVQSGKKRAVQRTRACAERRPASRPHLECGAARAFVHASGQCRPPGSGERRGAEVWERAHEVRRFFATWCCLTRRHLCLSGPDKKVISPASNHTPGSSPDGCSCCIHLISGYNSPHSEASNYTLKFHPCFTHNPDRIQGSKLDYNCHFSTCDSCDSCYRDRNQSHPVYRSNNKGKGWSADGGSVSVDRRVGNCSHLGRHNVIDPSTIREGSDDSCLTRRIRSRERGRGARRGKDEEEAYKCSTLAVINPSTRAHLDYCEQPIPDPDAKARIMDRGREMDERRERNYSKRGGVKQGNKRNNLPNYPDNYLASPILMLLYRAGNELRQGKSAPRTRGQSSHTRGESREVPGGCFGCLDRVKVGDEYLAAFMVPEGGITRRNPPIQFTPSSITQTLRRFLSKKSAIPEITSKYPGPVLNTPPQKQTGDHTESVKPGRRLSLSAEKVNATSEAEGASDSGFFLPVKFPVASPRTESATSHSATGIKARLITLPDYTTAKRLPFFSEINLTTWHGDSARSPHFPSVKNVISARWTAPQGDFNTNSNNNNKEEGGTEVNGYSHESETETSQWHDEAQQQDLWESALQEIVHAGCADSISAECSVTEQGERARMQLKFGKQVQLESKGVRQSHRRQMGAGGERERDAEREGEGLEGSAAVAATDGGGKLQVGVGEREARLMEGREPGGEDQEEEEWEREKGTTKASQAEEREVEGGKGQDRGSSTPTTTQPESKRGNKESQADKNHEVGEGDEREVEGEEEKRHSTRGERSLERLIIVADDETSQGEGERKLLVPWPRSRRAANRHPHFSQYNYQVQVAENQPPGTSVIVMSASDPDAGDAGRVSYSMAPLMNSRSSDYFHIHPDTGLITTTQILDREHMDLHYFRVTATDFGSSRLSGTTMVAITVSDRNDHSPIFEQTEYRETIRENVEEGYPILQLRATDLDSPSNANIRYRFVGDTAAVARASFEIDPRSGLITTRGAVDRETNEHYILQVEASDQGKEPGPRSATVKVFITVLDENDNVPQFSEKRYVVAVKEDVRPHSEILRVSATDRDKDSNAAVHYNIISGNSRGQFSIDSVTGEIQVVAPLDFEAEREYTLRVRAQDNGRPPLSNNTGIVSVQVTDVNDNPPIFVSTPFQASVLESAPVGSSILHIQAIDTDSGDNARLEYRLTGTSSDTPFIINSATGWVTVRSILDRESVEHYFFGVEARDYGMPPLSATASVTITVMDVNDNRPEFLQKEYYARLNEDAVVGTSVVTVTAVDRDVNSAVTYQITGGNTRNRFAISTAGGAGLLSLALPLDYKQERRYVLTVTASDRTLHDTCQVHINITDANTHRPVFQSAHYSVSVNEDRPPGSTVVVISATDDDVGENARITYFLEDNIPQFRIDTATGAITLQAELDYEDQMTYTLAITAKDNGIPQKSDTTYVEVNVNDVNDNAPQFLSPRYQGTVSEDAPPFTSVLQISATDRDAHANGRVQYTFQNGEDGDGDFTIEPTSGIVRTFRRLDRESVPFYELTAYAVDRGVPPQRTPVHIQVTVLDVNDNAPVFPADDFEVLVKENSAVGSVVAQITATDPDEGANAQIMYQIVEGNIPEIFQMDIFSGELTSLIDLDYEARNEYVIVVQATSAPLVSRATVRIRLVDQNDNRPTLQDFQIIFNNFVSNRSNSFPSGVIGRVPAHDPDVSDRLYYTIDRGNELHLLLLNHTSGEIRLSRKLDNNRPLVAPMLITVTDGAHSISAQCVLRVLIITEDMLGSSVTVRLQNMSQEHFLSPLLGNFLEGVSAVLSVPVEDVFIFNIQPDLDAAPGGILNVSFSAALPGGLFFPSEALEEQLYLNRPRLTSLTQMEVLPFDDNVCLREPCQNYMKCISVLRFNSSAPFISSPSILFRPIHPIAGLRCRCPVGFTGDYCETEINLCYSNPCLNGGVCVRREGGYTCICREDYTGDRCEFDRRQGRCVPGVCRNGGTCRELSGGGFRCECPAGGYERPYCTVTARSFPPKSFVMFRGLRQRFHLSFSLTFATLESSGLLFYNGRFNEKHDFIALEIQDGQVVLKYSTGESSTQVSPFLPGGVSDGNWHTVHIHYYNKVTKAQYEWRMARRRVHLMRRLLWSLDLTGPLFLGGVPNVPDNFPFGTREFIGCMKELHIDNKPLDLAGFIANNGTVPGCSAKLPFCKSNPCQNGGTCRVSWETFSCDCPLGYGGKDCSHVMPHPHRFLGNSALWWELKNDVISTPWYLGLVFRTRAREGMLLQAHAGQYTSLLFQVINGQLVFSVTRGSTRPVRLRLDQVQVADGQWHDLQLELRDVRSGRETRYVATLRLDFGLYQGTVIVGNEIHGLKVKQLHVGGVLGSGEVQNGIRGCIQGVRLGVRPDAPPLPRPSKAVKVETGCNVGNPCVSSPCPAHSRCSDQWERHTCICEPEYEEEDTQQEEFCSELPQVSTETNSQLEEPLQLRELQVALQSMQGRRAPGIDGPTVEFYKAFWDILSTDILDVFNESLASGSMPMSCHRAVLTLLPKNGNLQHIKNCRPVSLLCVDYKLLFQGVSQQAEGSYGAGHPPGPDLTVCPGRSMVDNVYLIWDVLEVSSSLGIDIGLISLDQEKAFDRALNTTSSGKSWRGLGSAQASDISSGVTPGLTVALCRSKTLSLQQLVDAVGPALSDAEALGSLLGLHSVQVAQRILELWRQRLSGRERTLLIDSNQRGSTPDPVDPLPEVYLSPEMGDLTGPLLTVTNPNNMTLHGADKKTFYNNCYYGKGCTDACHLNPCENEAQCHRKPSSSHGYICDCGDNHYGQYCQHRIDHQCPRGWWGSPTCGPCHCDTNKGFDPNCNKTSGHCHCKEFHYRSRGSDTCLPCDCYPVGSFSRSCDPETGQCQCRPGVIGRQCNTCDNPFAEVTNSGCEVIYDGCPKTITQGIWWPRTKFNLPAAVPCPKGSVGAAIRHCDIERGWLEPDLYNCTSPPFVDLNVALDSLERNETELNTIMEKKLAHQLRDVTEATARLYGNDLQIAERLLSRLLTFETQQSGFGLTATQDAHFNENILRGCSVLLGPGTSGLWRALAQSQNHIPGGGPAGLTEMLEQYTRNLAQNMKLTYLNPVALVAPNIVMNLDRVENQTHVRRRFPRYHTSLFRGQALWDPYTHVILPPAALVPQRQQQHNWKEKDRAEKEPSSPQNAAPSPVSISANQSAEYTAARRTVSMPEPPITIVILLIYRSLGAALPPKYHTDRRGVRLPRHPVMNSPVVSVSVYNNQTFVGGHLDQPILLEFKLLETANRSKPLCVQWNHSSPHEVGGCWTVRDCMVVYRNTSHVRCQCQRLGTFGVLMDSSQREQLEGDLETLALVTYSSLCVSMLALLLTVLVLSCLRGLKSNTRSIHSNTAAAMFLSELVFLLGVNQTEQQFLCTVVAILLHYFFMSTFAWMFVEGLHIYRMQTEQRNINYGAMRFYYAIGWGVPAIITGLAVGLDPEGYGNPDFCWISIYDKLIWSFAGPIAIVILMNGGIFMIVAKMSCSPSQKETKKLPIIATIRNAFLLLLVATSTWLCGLMAVNNSILAFYYIFNVLCLVQGLSVILLFTVFNSEVKEAWRVACLGKKSPGEDPPRPPQNTYVCVCAYPSYCQLLSSFPVRENLLARQTLEQNIVHTGATDLDVAMFHRDGGEDSDSDSDLSMEEERSLSIPSSESEDNVRLRGRIQRRFKRSNHSERLLTEPTHNGTKDLDGNDLLSYWPALEECETHTLQKWGSERPLGADYSKDAANNNQLDAALTSGDENGLTQPHRHRKGILKNRLGCPPALQGLSTMGRVPSELNWYRTSTLGHRGVPAASYGRMYSATAGAGGGSGSLSQPASRYSSREHLDSLARRQLSRDPLGRQTIGGSRDRLDSRGSRDNLDLLPRRRELGQGAGLGSLGLDHQRISSSRENLSGSRDRLDNHHSGSVHASREDLSGNGGAGMEGYLSGSRSQLNTLGRRQASSREHLGGALMSSRSREQLETNGVGAQAQPCREWLRTLPPRQPSHPDQPPSSSPPPPISEEPQQEQPPNSAHARGRLDSAPPCRYLSQTVPHVAGSNPNPLGRQPSSEHLDILSSILASFSSSVLTPPPAASNPGSNGSTHGPLPSPPQSATSHSISEVSPDS</sequence>
<accession>A0ACB8VP36</accession>
<reference evidence="1" key="1">
    <citation type="submission" date="2022-04" db="EMBL/GenBank/DDBJ databases">
        <title>Jade perch genome.</title>
        <authorList>
            <person name="Chao B."/>
        </authorList>
    </citation>
    <scope>NUCLEOTIDE SEQUENCE</scope>
    <source>
        <strain evidence="1">CB-2022</strain>
    </source>
</reference>
<comment type="caution">
    <text evidence="1">The sequence shown here is derived from an EMBL/GenBank/DDBJ whole genome shotgun (WGS) entry which is preliminary data.</text>
</comment>
<protein>
    <submittedName>
        <fullName evidence="1">Uncharacterized protein</fullName>
    </submittedName>
</protein>
<name>A0ACB8VP36_9TELE</name>
<evidence type="ECO:0000313" key="2">
    <source>
        <dbReference type="Proteomes" id="UP000831701"/>
    </source>
</evidence>
<dbReference type="EMBL" id="CM041549">
    <property type="protein sequence ID" value="KAI3357246.1"/>
    <property type="molecule type" value="Genomic_DNA"/>
</dbReference>
<proteinExistence type="predicted"/>
<organism evidence="1 2">
    <name type="scientific">Scortum barcoo</name>
    <name type="common">barcoo grunter</name>
    <dbReference type="NCBI Taxonomy" id="214431"/>
    <lineage>
        <taxon>Eukaryota</taxon>
        <taxon>Metazoa</taxon>
        <taxon>Chordata</taxon>
        <taxon>Craniata</taxon>
        <taxon>Vertebrata</taxon>
        <taxon>Euteleostomi</taxon>
        <taxon>Actinopterygii</taxon>
        <taxon>Neopterygii</taxon>
        <taxon>Teleostei</taxon>
        <taxon>Neoteleostei</taxon>
        <taxon>Acanthomorphata</taxon>
        <taxon>Eupercaria</taxon>
        <taxon>Centrarchiformes</taxon>
        <taxon>Terapontoidei</taxon>
        <taxon>Terapontidae</taxon>
        <taxon>Scortum</taxon>
    </lineage>
</organism>